<dbReference type="EMBL" id="CP065938">
    <property type="protein sequence ID" value="UWX05068.1"/>
    <property type="molecule type" value="Genomic_DNA"/>
</dbReference>
<dbReference type="Proteomes" id="UP001058120">
    <property type="component" value="Chromosome"/>
</dbReference>
<evidence type="ECO:0000313" key="3">
    <source>
        <dbReference type="Proteomes" id="UP001058120"/>
    </source>
</evidence>
<feature type="transmembrane region" description="Helical" evidence="1">
    <location>
        <begin position="7"/>
        <end position="24"/>
    </location>
</feature>
<evidence type="ECO:0000313" key="2">
    <source>
        <dbReference type="EMBL" id="UWX05068.1"/>
    </source>
</evidence>
<feature type="transmembrane region" description="Helical" evidence="1">
    <location>
        <begin position="30"/>
        <end position="47"/>
    </location>
</feature>
<gene>
    <name evidence="2" type="ORF">JBF11_06190</name>
</gene>
<keyword evidence="1" id="KW-0472">Membrane</keyword>
<proteinExistence type="predicted"/>
<keyword evidence="3" id="KW-1185">Reference proteome</keyword>
<keyword evidence="1" id="KW-0812">Transmembrane</keyword>
<keyword evidence="1" id="KW-1133">Transmembrane helix</keyword>
<accession>A0ABY5XZ83</accession>
<evidence type="ECO:0000256" key="1">
    <source>
        <dbReference type="SAM" id="Phobius"/>
    </source>
</evidence>
<reference evidence="2" key="1">
    <citation type="submission" date="2020-12" db="EMBL/GenBank/DDBJ databases">
        <title>Taurinivorans muris gen. nov., sp. nov., fundamental and realized metabolic niche of a ubiquitous sulfidogenic bacterium in the murine intestine.</title>
        <authorList>
            <person name="Ye H."/>
            <person name="Hanson B.T."/>
            <person name="Loy A."/>
        </authorList>
    </citation>
    <scope>NUCLEOTIDE SEQUENCE</scope>
    <source>
        <strain evidence="2">LT0009</strain>
    </source>
</reference>
<sequence length="53" mass="5627">MSPVWKGFLIGSSLGIFAALFGVTDNMPRSVLLGIIGGICAGITFKIRESKKK</sequence>
<name>A0ABY5XZ83_9BACT</name>
<dbReference type="RefSeq" id="WP_334314629.1">
    <property type="nucleotide sequence ID" value="NZ_CP065938.1"/>
</dbReference>
<organism evidence="2 3">
    <name type="scientific">Taurinivorans muris</name>
    <dbReference type="NCBI Taxonomy" id="2787751"/>
    <lineage>
        <taxon>Bacteria</taxon>
        <taxon>Pseudomonadati</taxon>
        <taxon>Thermodesulfobacteriota</taxon>
        <taxon>Desulfovibrionia</taxon>
        <taxon>Desulfovibrionales</taxon>
        <taxon>Desulfovibrionaceae</taxon>
        <taxon>Taurinivorans</taxon>
    </lineage>
</organism>
<evidence type="ECO:0008006" key="4">
    <source>
        <dbReference type="Google" id="ProtNLM"/>
    </source>
</evidence>
<protein>
    <recommendedName>
        <fullName evidence="4">Glycine zipper family protein</fullName>
    </recommendedName>
</protein>